<protein>
    <submittedName>
        <fullName evidence="2">Uncharacterized protein</fullName>
    </submittedName>
</protein>
<evidence type="ECO:0000313" key="3">
    <source>
        <dbReference type="Proteomes" id="UP000186817"/>
    </source>
</evidence>
<comment type="caution">
    <text evidence="2">The sequence shown here is derived from an EMBL/GenBank/DDBJ whole genome shotgun (WGS) entry which is preliminary data.</text>
</comment>
<accession>A0A1Q9F5M2</accession>
<name>A0A1Q9F5M2_SYMMI</name>
<dbReference type="Proteomes" id="UP000186817">
    <property type="component" value="Unassembled WGS sequence"/>
</dbReference>
<evidence type="ECO:0000256" key="1">
    <source>
        <dbReference type="SAM" id="MobiDB-lite"/>
    </source>
</evidence>
<organism evidence="2 3">
    <name type="scientific">Symbiodinium microadriaticum</name>
    <name type="common">Dinoflagellate</name>
    <name type="synonym">Zooxanthella microadriatica</name>
    <dbReference type="NCBI Taxonomy" id="2951"/>
    <lineage>
        <taxon>Eukaryota</taxon>
        <taxon>Sar</taxon>
        <taxon>Alveolata</taxon>
        <taxon>Dinophyceae</taxon>
        <taxon>Suessiales</taxon>
        <taxon>Symbiodiniaceae</taxon>
        <taxon>Symbiodinium</taxon>
    </lineage>
</organism>
<feature type="region of interest" description="Disordered" evidence="1">
    <location>
        <begin position="30"/>
        <end position="67"/>
    </location>
</feature>
<reference evidence="2 3" key="1">
    <citation type="submission" date="2016-02" db="EMBL/GenBank/DDBJ databases">
        <title>Genome analysis of coral dinoflagellate symbionts highlights evolutionary adaptations to a symbiotic lifestyle.</title>
        <authorList>
            <person name="Aranda M."/>
            <person name="Li Y."/>
            <person name="Liew Y.J."/>
            <person name="Baumgarten S."/>
            <person name="Simakov O."/>
            <person name="Wilson M."/>
            <person name="Piel J."/>
            <person name="Ashoor H."/>
            <person name="Bougouffa S."/>
            <person name="Bajic V.B."/>
            <person name="Ryu T."/>
            <person name="Ravasi T."/>
            <person name="Bayer T."/>
            <person name="Micklem G."/>
            <person name="Kim H."/>
            <person name="Bhak J."/>
            <person name="Lajeunesse T.C."/>
            <person name="Voolstra C.R."/>
        </authorList>
    </citation>
    <scope>NUCLEOTIDE SEQUENCE [LARGE SCALE GENOMIC DNA]</scope>
    <source>
        <strain evidence="2 3">CCMP2467</strain>
    </source>
</reference>
<gene>
    <name evidence="2" type="ORF">AK812_SmicGene820</name>
</gene>
<proteinExistence type="predicted"/>
<dbReference type="AlphaFoldDB" id="A0A1Q9F5M2"/>
<dbReference type="EMBL" id="LSRX01000008">
    <property type="protein sequence ID" value="OLQ14988.1"/>
    <property type="molecule type" value="Genomic_DNA"/>
</dbReference>
<keyword evidence="3" id="KW-1185">Reference proteome</keyword>
<evidence type="ECO:0000313" key="2">
    <source>
        <dbReference type="EMBL" id="OLQ14988.1"/>
    </source>
</evidence>
<sequence>MSTRKTCFPELKYLDGDDLGVPEPLAEEQPVEARTGENLLEWRRFPPEDPGPPRIVEKRDKGNESPARGKLLAVDSAVDFANVIAGAQYRVWQIITTYSEFVFDVHLSADY</sequence>